<accession>A0A2S6FV47</accession>
<dbReference type="GO" id="GO:0016757">
    <property type="term" value="F:glycosyltransferase activity"/>
    <property type="evidence" value="ECO:0007669"/>
    <property type="project" value="InterPro"/>
</dbReference>
<dbReference type="EMBL" id="PTIS01000020">
    <property type="protein sequence ID" value="PPK45279.1"/>
    <property type="molecule type" value="Genomic_DNA"/>
</dbReference>
<evidence type="ECO:0000259" key="1">
    <source>
        <dbReference type="Pfam" id="PF00534"/>
    </source>
</evidence>
<comment type="caution">
    <text evidence="2">The sequence shown here is derived from an EMBL/GenBank/DDBJ whole genome shotgun (WGS) entry which is preliminary data.</text>
</comment>
<gene>
    <name evidence="2" type="ORF">BD821_12027</name>
</gene>
<dbReference type="InterPro" id="IPR050194">
    <property type="entry name" value="Glycosyltransferase_grp1"/>
</dbReference>
<dbReference type="CDD" id="cd03801">
    <property type="entry name" value="GT4_PimA-like"/>
    <property type="match status" value="1"/>
</dbReference>
<keyword evidence="2" id="KW-0808">Transferase</keyword>
<dbReference type="Pfam" id="PF00534">
    <property type="entry name" value="Glycos_transf_1"/>
    <property type="match status" value="1"/>
</dbReference>
<dbReference type="Gene3D" id="3.40.50.2000">
    <property type="entry name" value="Glycogen Phosphorylase B"/>
    <property type="match status" value="2"/>
</dbReference>
<dbReference type="Proteomes" id="UP000239863">
    <property type="component" value="Unassembled WGS sequence"/>
</dbReference>
<feature type="domain" description="Glycosyl transferase family 1" evidence="1">
    <location>
        <begin position="196"/>
        <end position="346"/>
    </location>
</feature>
<sequence>MSNNINILQICSYYIGSKLYMELFSKLDEMSMEQTVFVPISDDKFKGANINYNMRNAKYIYSKDFTNLDRLIYYTKVDKIYKDCINKINLEEMKVIHAHSLFINGGVALRLKKEKGTDYIVEIQNTDINKFFKYMKHLKKIGIEILKYASKLVFYSPSYRDYIINRVAPINLKRELLDKSVVIPSGINDFWLNNIYKEKPKPKDNEINLIYVGSIDKNKNIDTTIEACKMLIEEGYKISYTVIGRIEDEKYRAIIDNNTFIQYVPHSPKEELITYIRNADIFIMPSKHETFGLVYAEAMSQGVPIIYTKGQGFDGQFEYGEVGYSVKYDSSEEIVNRTKDILNNYENISINCTSKVNKFSWDNIANEYIIIYKQLAKKM</sequence>
<dbReference type="PANTHER" id="PTHR45947:SF3">
    <property type="entry name" value="SULFOQUINOVOSYL TRANSFERASE SQD2"/>
    <property type="match status" value="1"/>
</dbReference>
<dbReference type="SUPFAM" id="SSF53756">
    <property type="entry name" value="UDP-Glycosyltransferase/glycogen phosphorylase"/>
    <property type="match status" value="1"/>
</dbReference>
<proteinExistence type="predicted"/>
<dbReference type="InterPro" id="IPR001296">
    <property type="entry name" value="Glyco_trans_1"/>
</dbReference>
<dbReference type="AlphaFoldDB" id="A0A2S6FV47"/>
<evidence type="ECO:0000313" key="3">
    <source>
        <dbReference type="Proteomes" id="UP000239863"/>
    </source>
</evidence>
<evidence type="ECO:0000313" key="2">
    <source>
        <dbReference type="EMBL" id="PPK45279.1"/>
    </source>
</evidence>
<dbReference type="PANTHER" id="PTHR45947">
    <property type="entry name" value="SULFOQUINOVOSYL TRANSFERASE SQD2"/>
    <property type="match status" value="1"/>
</dbReference>
<protein>
    <submittedName>
        <fullName evidence="2">Glycosyltransferase involved in cell wall biosynthesis</fullName>
    </submittedName>
</protein>
<organism evidence="2 3">
    <name type="scientific">Clostridium algidicarnis DSM 15099</name>
    <dbReference type="NCBI Taxonomy" id="1121295"/>
    <lineage>
        <taxon>Bacteria</taxon>
        <taxon>Bacillati</taxon>
        <taxon>Bacillota</taxon>
        <taxon>Clostridia</taxon>
        <taxon>Eubacteriales</taxon>
        <taxon>Clostridiaceae</taxon>
        <taxon>Clostridium</taxon>
    </lineage>
</organism>
<reference evidence="2 3" key="1">
    <citation type="submission" date="2018-02" db="EMBL/GenBank/DDBJ databases">
        <title>Genomic Encyclopedia of Archaeal and Bacterial Type Strains, Phase II (KMG-II): from individual species to whole genera.</title>
        <authorList>
            <person name="Goeker M."/>
        </authorList>
    </citation>
    <scope>NUCLEOTIDE SEQUENCE [LARGE SCALE GENOMIC DNA]</scope>
    <source>
        <strain evidence="2 3">DSM 15099</strain>
    </source>
</reference>
<name>A0A2S6FV47_9CLOT</name>
<dbReference type="RefSeq" id="WP_169994162.1">
    <property type="nucleotide sequence ID" value="NZ_PTIS01000020.1"/>
</dbReference>